<accession>A0A9P8Y1S4</accession>
<reference evidence="1" key="1">
    <citation type="journal article" date="2021" name="Nat. Commun.">
        <title>Genetic determinants of endophytism in the Arabidopsis root mycobiome.</title>
        <authorList>
            <person name="Mesny F."/>
            <person name="Miyauchi S."/>
            <person name="Thiergart T."/>
            <person name="Pickel B."/>
            <person name="Atanasova L."/>
            <person name="Karlsson M."/>
            <person name="Huettel B."/>
            <person name="Barry K.W."/>
            <person name="Haridas S."/>
            <person name="Chen C."/>
            <person name="Bauer D."/>
            <person name="Andreopoulos W."/>
            <person name="Pangilinan J."/>
            <person name="LaButti K."/>
            <person name="Riley R."/>
            <person name="Lipzen A."/>
            <person name="Clum A."/>
            <person name="Drula E."/>
            <person name="Henrissat B."/>
            <person name="Kohler A."/>
            <person name="Grigoriev I.V."/>
            <person name="Martin F.M."/>
            <person name="Hacquard S."/>
        </authorList>
    </citation>
    <scope>NUCLEOTIDE SEQUENCE</scope>
    <source>
        <strain evidence="1">MPI-CAGE-CH-0230</strain>
    </source>
</reference>
<name>A0A9P8Y1S4_9PEZI</name>
<evidence type="ECO:0000313" key="2">
    <source>
        <dbReference type="Proteomes" id="UP000756346"/>
    </source>
</evidence>
<evidence type="ECO:0000313" key="1">
    <source>
        <dbReference type="EMBL" id="KAH7028859.1"/>
    </source>
</evidence>
<dbReference type="AlphaFoldDB" id="A0A9P8Y1S4"/>
<dbReference type="OrthoDB" id="3766406at2759"/>
<dbReference type="Proteomes" id="UP000756346">
    <property type="component" value="Unassembled WGS sequence"/>
</dbReference>
<evidence type="ECO:0008006" key="3">
    <source>
        <dbReference type="Google" id="ProtNLM"/>
    </source>
</evidence>
<dbReference type="GeneID" id="70188358"/>
<protein>
    <recommendedName>
        <fullName evidence="3">F-box domain-containing protein</fullName>
    </recommendedName>
</protein>
<proteinExistence type="predicted"/>
<gene>
    <name evidence="1" type="ORF">B0I36DRAFT_363475</name>
</gene>
<keyword evidence="2" id="KW-1185">Reference proteome</keyword>
<sequence>MLQNLLRDLSLWAPQAEPLKVEAASFVPPQSRIESLPTEVILIIYAMLPQPIDAACLALTCKCLYAKSDFRPKSRRVTMKDTPEILYRMLSQALVRFQEVPNEPLYQTAVPESILFGSSRHHYIMDWRAARLVTNSYFLGPRYGLRPSVLDVKGCWQISHGIHLAEPWRGRVHKRRGELLISCTRVYSGGEFASDEKLRRFLAAYRVEVCCHVGGFIEAGDFGPLHRDAFVLDGTPPVHGSCVKCHTDWSIECDRSRPEHGQCHEDMELGHRVVVIRTYHNLGDCRSTMNAKWHSMTDCRVPGTRLSAGAVENQWHASHVPGDKLDAAAVEACWEAARRRE</sequence>
<dbReference type="RefSeq" id="XP_046011147.1">
    <property type="nucleotide sequence ID" value="XM_046158812.1"/>
</dbReference>
<comment type="caution">
    <text evidence="1">The sequence shown here is derived from an EMBL/GenBank/DDBJ whole genome shotgun (WGS) entry which is preliminary data.</text>
</comment>
<organism evidence="1 2">
    <name type="scientific">Microdochium trichocladiopsis</name>
    <dbReference type="NCBI Taxonomy" id="1682393"/>
    <lineage>
        <taxon>Eukaryota</taxon>
        <taxon>Fungi</taxon>
        <taxon>Dikarya</taxon>
        <taxon>Ascomycota</taxon>
        <taxon>Pezizomycotina</taxon>
        <taxon>Sordariomycetes</taxon>
        <taxon>Xylariomycetidae</taxon>
        <taxon>Xylariales</taxon>
        <taxon>Microdochiaceae</taxon>
        <taxon>Microdochium</taxon>
    </lineage>
</organism>
<dbReference type="EMBL" id="JAGTJQ010000006">
    <property type="protein sequence ID" value="KAH7028859.1"/>
    <property type="molecule type" value="Genomic_DNA"/>
</dbReference>